<comment type="caution">
    <text evidence="1">The sequence shown here is derived from an EMBL/GenBank/DDBJ whole genome shotgun (WGS) entry which is preliminary data.</text>
</comment>
<dbReference type="InterPro" id="IPR023393">
    <property type="entry name" value="START-like_dom_sf"/>
</dbReference>
<reference evidence="1 2" key="1">
    <citation type="journal article" date="2016" name="Nat. Commun.">
        <title>Thousands of microbial genomes shed light on interconnected biogeochemical processes in an aquifer system.</title>
        <authorList>
            <person name="Anantharaman K."/>
            <person name="Brown C.T."/>
            <person name="Hug L.A."/>
            <person name="Sharon I."/>
            <person name="Castelle C.J."/>
            <person name="Probst A.J."/>
            <person name="Thomas B.C."/>
            <person name="Singh A."/>
            <person name="Wilkins M.J."/>
            <person name="Karaoz U."/>
            <person name="Brodie E.L."/>
            <person name="Williams K.H."/>
            <person name="Hubbard S.S."/>
            <person name="Banfield J.F."/>
        </authorList>
    </citation>
    <scope>NUCLEOTIDE SEQUENCE [LARGE SCALE GENOMIC DNA]</scope>
</reference>
<proteinExistence type="predicted"/>
<accession>A0A1F7H3R8</accession>
<dbReference type="InterPro" id="IPR019587">
    <property type="entry name" value="Polyketide_cyclase/dehydratase"/>
</dbReference>
<dbReference type="SUPFAM" id="SSF55961">
    <property type="entry name" value="Bet v1-like"/>
    <property type="match status" value="1"/>
</dbReference>
<dbReference type="Proteomes" id="UP000177913">
    <property type="component" value="Unassembled WGS sequence"/>
</dbReference>
<gene>
    <name evidence="1" type="ORF">A3C25_06185</name>
</gene>
<name>A0A1F7H3R8_9BACT</name>
<dbReference type="Gene3D" id="3.30.530.20">
    <property type="match status" value="1"/>
</dbReference>
<protein>
    <recommendedName>
        <fullName evidence="3">Polyketide cyclase</fullName>
    </recommendedName>
</protein>
<organism evidence="1 2">
    <name type="scientific">Candidatus Roizmanbacteria bacterium RIFCSPHIGHO2_02_FULL_38_11</name>
    <dbReference type="NCBI Taxonomy" id="1802039"/>
    <lineage>
        <taxon>Bacteria</taxon>
        <taxon>Candidatus Roizmaniibacteriota</taxon>
    </lineage>
</organism>
<dbReference type="EMBL" id="MFZO01000012">
    <property type="protein sequence ID" value="OGK25342.1"/>
    <property type="molecule type" value="Genomic_DNA"/>
</dbReference>
<dbReference type="AlphaFoldDB" id="A0A1F7H3R8"/>
<dbReference type="Pfam" id="PF10604">
    <property type="entry name" value="Polyketide_cyc2"/>
    <property type="match status" value="1"/>
</dbReference>
<evidence type="ECO:0000313" key="2">
    <source>
        <dbReference type="Proteomes" id="UP000177913"/>
    </source>
</evidence>
<sequence length="127" mass="15004">MKNMGLTIQINKPVSEVFAFTINPENTPKWLDSIIIEKTNEWPVRVGSVYRNQSKSGSWSEYMVTEFNKNEMFVFTKKDGNYHVRYIFTPINKNSTELEYFEWVDKGDIEEPFALEILQKLKIVLEK</sequence>
<evidence type="ECO:0008006" key="3">
    <source>
        <dbReference type="Google" id="ProtNLM"/>
    </source>
</evidence>
<evidence type="ECO:0000313" key="1">
    <source>
        <dbReference type="EMBL" id="OGK25342.1"/>
    </source>
</evidence>